<dbReference type="RefSeq" id="WP_148984474.1">
    <property type="nucleotide sequence ID" value="NZ_JBNILK010000001.1"/>
</dbReference>
<dbReference type="AlphaFoldDB" id="A0A5D4S1L0"/>
<comment type="caution">
    <text evidence="1">The sequence shown here is derived from an EMBL/GenBank/DDBJ whole genome shotgun (WGS) entry which is preliminary data.</text>
</comment>
<sequence length="242" mass="28130">MTIETDCFFLDDPIETEIGECHFIRVRQYPKLARSLNLISWSKSQVIYNFHKLNKDGSLTELIDQLKPLKLHEIARLLPELNDAYTLIFKEVFKDESVLNKIDENNFDAIRSLILKMSGVKEEVIIPNLEIQEARERSKRVKAQQNGGVIDFSDMASSIVSLSSHTYRDLPELTLYQFYQLYYRIAQIKAYDTTTLFATVPSEKKAEIEDWSKHIDLFKEESHSISKEQMNTQAQGLFGNRQ</sequence>
<proteinExistence type="predicted"/>
<evidence type="ECO:0000313" key="1">
    <source>
        <dbReference type="EMBL" id="TYS56441.1"/>
    </source>
</evidence>
<name>A0A5D4S1L0_9BACI</name>
<evidence type="ECO:0000313" key="2">
    <source>
        <dbReference type="Proteomes" id="UP000322997"/>
    </source>
</evidence>
<dbReference type="Proteomes" id="UP000322997">
    <property type="component" value="Unassembled WGS sequence"/>
</dbReference>
<accession>A0A5D4S1L0</accession>
<reference evidence="1 2" key="1">
    <citation type="submission" date="2019-08" db="EMBL/GenBank/DDBJ databases">
        <title>Bacillus genomes from the desert of Cuatro Cienegas, Coahuila.</title>
        <authorList>
            <person name="Olmedo-Alvarez G."/>
        </authorList>
    </citation>
    <scope>NUCLEOTIDE SEQUENCE [LARGE SCALE GENOMIC DNA]</scope>
    <source>
        <strain evidence="1 2">CH108_3D</strain>
    </source>
</reference>
<dbReference type="EMBL" id="VTEQ01000001">
    <property type="protein sequence ID" value="TYS56441.1"/>
    <property type="molecule type" value="Genomic_DNA"/>
</dbReference>
<gene>
    <name evidence="1" type="ORF">FZC83_02380</name>
</gene>
<protein>
    <submittedName>
        <fullName evidence="1">Uncharacterized protein</fullName>
    </submittedName>
</protein>
<organism evidence="1 2">
    <name type="scientific">Rossellomorea marisflavi</name>
    <dbReference type="NCBI Taxonomy" id="189381"/>
    <lineage>
        <taxon>Bacteria</taxon>
        <taxon>Bacillati</taxon>
        <taxon>Bacillota</taxon>
        <taxon>Bacilli</taxon>
        <taxon>Bacillales</taxon>
        <taxon>Bacillaceae</taxon>
        <taxon>Rossellomorea</taxon>
    </lineage>
</organism>